<dbReference type="GO" id="GO:0009697">
    <property type="term" value="P:salicylic acid biosynthetic process"/>
    <property type="evidence" value="ECO:0007669"/>
    <property type="project" value="TreeGrafter"/>
</dbReference>
<evidence type="ECO:0000313" key="4">
    <source>
        <dbReference type="EMBL" id="RZO24526.1"/>
    </source>
</evidence>
<dbReference type="AlphaFoldDB" id="A0A520MTK8"/>
<reference evidence="4 5" key="1">
    <citation type="submission" date="2019-02" db="EMBL/GenBank/DDBJ databases">
        <title>Prokaryotic population dynamics and viral predation in marine succession experiment using metagenomics: the confinement effect.</title>
        <authorList>
            <person name="Haro-Moreno J.M."/>
            <person name="Rodriguez-Valera F."/>
            <person name="Lopez-Perez M."/>
        </authorList>
    </citation>
    <scope>NUCLEOTIDE SEQUENCE [LARGE SCALE GENOMIC DNA]</scope>
    <source>
        <strain evidence="4">MED-G166</strain>
    </source>
</reference>
<gene>
    <name evidence="4" type="ORF">EVA99_01405</name>
</gene>
<dbReference type="InterPro" id="IPR051331">
    <property type="entry name" value="Chorismate_mutase-related"/>
</dbReference>
<comment type="caution">
    <text evidence="4">The sequence shown here is derived from an EMBL/GenBank/DDBJ whole genome shotgun (WGS) entry which is preliminary data.</text>
</comment>
<dbReference type="Pfam" id="PF01817">
    <property type="entry name" value="CM_2"/>
    <property type="match status" value="1"/>
</dbReference>
<dbReference type="InterPro" id="IPR002701">
    <property type="entry name" value="CM_II_prokaryot"/>
</dbReference>
<dbReference type="EMBL" id="SHBL01000006">
    <property type="protein sequence ID" value="RZO24526.1"/>
    <property type="molecule type" value="Genomic_DNA"/>
</dbReference>
<dbReference type="Proteomes" id="UP000320146">
    <property type="component" value="Unassembled WGS sequence"/>
</dbReference>
<sequence>MDDEKALLFIREEIDSIDSEIIALLESRLNLSLQIGNVKRNLGKELHDDAREELILQKIDELAILYPKEDLKSIFLEIMKTSLSVQQPDE</sequence>
<dbReference type="Gene3D" id="1.20.59.10">
    <property type="entry name" value="Chorismate mutase"/>
    <property type="match status" value="1"/>
</dbReference>
<evidence type="ECO:0000256" key="1">
    <source>
        <dbReference type="ARBA" id="ARBA00012404"/>
    </source>
</evidence>
<feature type="domain" description="Chorismate mutase" evidence="3">
    <location>
        <begin position="1"/>
        <end position="90"/>
    </location>
</feature>
<accession>A0A520MTK8</accession>
<dbReference type="SUPFAM" id="SSF48600">
    <property type="entry name" value="Chorismate mutase II"/>
    <property type="match status" value="1"/>
</dbReference>
<dbReference type="PANTHER" id="PTHR38041">
    <property type="entry name" value="CHORISMATE MUTASE"/>
    <property type="match status" value="1"/>
</dbReference>
<keyword evidence="2" id="KW-0413">Isomerase</keyword>
<proteinExistence type="predicted"/>
<evidence type="ECO:0000259" key="3">
    <source>
        <dbReference type="PROSITE" id="PS51168"/>
    </source>
</evidence>
<organism evidence="4 5">
    <name type="scientific">SAR86 cluster bacterium</name>
    <dbReference type="NCBI Taxonomy" id="2030880"/>
    <lineage>
        <taxon>Bacteria</taxon>
        <taxon>Pseudomonadati</taxon>
        <taxon>Pseudomonadota</taxon>
        <taxon>Gammaproteobacteria</taxon>
        <taxon>SAR86 cluster</taxon>
    </lineage>
</organism>
<dbReference type="EC" id="5.4.99.5" evidence="1"/>
<dbReference type="GO" id="GO:0004106">
    <property type="term" value="F:chorismate mutase activity"/>
    <property type="evidence" value="ECO:0007669"/>
    <property type="project" value="UniProtKB-EC"/>
</dbReference>
<name>A0A520MTK8_9GAMM</name>
<dbReference type="PROSITE" id="PS51168">
    <property type="entry name" value="CHORISMATE_MUT_2"/>
    <property type="match status" value="1"/>
</dbReference>
<dbReference type="SMART" id="SM00830">
    <property type="entry name" value="CM_2"/>
    <property type="match status" value="1"/>
</dbReference>
<evidence type="ECO:0000256" key="2">
    <source>
        <dbReference type="ARBA" id="ARBA00023235"/>
    </source>
</evidence>
<dbReference type="PANTHER" id="PTHR38041:SF1">
    <property type="entry name" value="CHORISMATE MUTASE"/>
    <property type="match status" value="1"/>
</dbReference>
<evidence type="ECO:0000313" key="5">
    <source>
        <dbReference type="Proteomes" id="UP000320146"/>
    </source>
</evidence>
<protein>
    <recommendedName>
        <fullName evidence="1">chorismate mutase</fullName>
        <ecNumber evidence="1">5.4.99.5</ecNumber>
    </recommendedName>
</protein>
<dbReference type="InterPro" id="IPR036263">
    <property type="entry name" value="Chorismate_II_sf"/>
</dbReference>
<dbReference type="GO" id="GO:0046417">
    <property type="term" value="P:chorismate metabolic process"/>
    <property type="evidence" value="ECO:0007669"/>
    <property type="project" value="InterPro"/>
</dbReference>
<dbReference type="InterPro" id="IPR036979">
    <property type="entry name" value="CM_dom_sf"/>
</dbReference>